<evidence type="ECO:0000256" key="2">
    <source>
        <dbReference type="SAM" id="Phobius"/>
    </source>
</evidence>
<dbReference type="Pfam" id="PF05036">
    <property type="entry name" value="SPOR"/>
    <property type="match status" value="1"/>
</dbReference>
<dbReference type="PROSITE" id="PS51724">
    <property type="entry name" value="SPOR"/>
    <property type="match status" value="1"/>
</dbReference>
<dbReference type="InterPro" id="IPR052521">
    <property type="entry name" value="Cell_div_SPOR-domain"/>
</dbReference>
<sequence>MADKDQPSAEFNPKHRIVGAIIVVSLAVIFVPMILDERAPPVDPKAVTAMPAKTEAGETRIVISSVPGPATKDKAAGAVEPDSTKAPVAGAKRAADEGRKAAREQKPQGKSPAGPAAEKVAAKPDKGWVVQVGTFSNADNAARLEEKLKAQGHKVSADNVTLDGGAKAVRLRVGPFHDRPLALKAQARIQQEVGVQGVVLAYP</sequence>
<feature type="domain" description="SPOR" evidence="3">
    <location>
        <begin position="122"/>
        <end position="202"/>
    </location>
</feature>
<dbReference type="PANTHER" id="PTHR38687:SF1">
    <property type="entry name" value="CELL DIVISION PROTEIN DEDD"/>
    <property type="match status" value="1"/>
</dbReference>
<feature type="transmembrane region" description="Helical" evidence="2">
    <location>
        <begin position="17"/>
        <end position="35"/>
    </location>
</feature>
<gene>
    <name evidence="4" type="ORF">A2V92_00210</name>
</gene>
<dbReference type="InterPro" id="IPR036680">
    <property type="entry name" value="SPOR-like_sf"/>
</dbReference>
<dbReference type="GO" id="GO:0032506">
    <property type="term" value="P:cytokinetic process"/>
    <property type="evidence" value="ECO:0007669"/>
    <property type="project" value="TreeGrafter"/>
</dbReference>
<dbReference type="GO" id="GO:0030428">
    <property type="term" value="C:cell septum"/>
    <property type="evidence" value="ECO:0007669"/>
    <property type="project" value="TreeGrafter"/>
</dbReference>
<feature type="region of interest" description="Disordered" evidence="1">
    <location>
        <begin position="65"/>
        <end position="122"/>
    </location>
</feature>
<dbReference type="GO" id="GO:0032153">
    <property type="term" value="C:cell division site"/>
    <property type="evidence" value="ECO:0007669"/>
    <property type="project" value="TreeGrafter"/>
</dbReference>
<keyword evidence="2" id="KW-1133">Transmembrane helix</keyword>
<dbReference type="EMBL" id="MFST01000044">
    <property type="protein sequence ID" value="OGI44545.1"/>
    <property type="molecule type" value="Genomic_DNA"/>
</dbReference>
<comment type="caution">
    <text evidence="4">The sequence shown here is derived from an EMBL/GenBank/DDBJ whole genome shotgun (WGS) entry which is preliminary data.</text>
</comment>
<dbReference type="SUPFAM" id="SSF110997">
    <property type="entry name" value="Sporulation related repeat"/>
    <property type="match status" value="1"/>
</dbReference>
<protein>
    <recommendedName>
        <fullName evidence="3">SPOR domain-containing protein</fullName>
    </recommendedName>
</protein>
<feature type="compositionally biased region" description="Basic and acidic residues" evidence="1">
    <location>
        <begin position="93"/>
        <end position="107"/>
    </location>
</feature>
<dbReference type="Gene3D" id="3.30.70.1070">
    <property type="entry name" value="Sporulation related repeat"/>
    <property type="match status" value="1"/>
</dbReference>
<proteinExistence type="predicted"/>
<evidence type="ECO:0000259" key="3">
    <source>
        <dbReference type="PROSITE" id="PS51724"/>
    </source>
</evidence>
<organism evidence="4 5">
    <name type="scientific">Candidatus Muproteobacteria bacterium RBG_16_65_31</name>
    <dbReference type="NCBI Taxonomy" id="1817759"/>
    <lineage>
        <taxon>Bacteria</taxon>
        <taxon>Pseudomonadati</taxon>
        <taxon>Pseudomonadota</taxon>
        <taxon>Candidatus Muproteobacteria</taxon>
    </lineage>
</organism>
<dbReference type="AlphaFoldDB" id="A0A1F6THJ3"/>
<dbReference type="Proteomes" id="UP000179344">
    <property type="component" value="Unassembled WGS sequence"/>
</dbReference>
<dbReference type="InterPro" id="IPR007730">
    <property type="entry name" value="SPOR-like_dom"/>
</dbReference>
<evidence type="ECO:0000256" key="1">
    <source>
        <dbReference type="SAM" id="MobiDB-lite"/>
    </source>
</evidence>
<accession>A0A1F6THJ3</accession>
<keyword evidence="2" id="KW-0472">Membrane</keyword>
<reference evidence="4 5" key="1">
    <citation type="journal article" date="2016" name="Nat. Commun.">
        <title>Thousands of microbial genomes shed light on interconnected biogeochemical processes in an aquifer system.</title>
        <authorList>
            <person name="Anantharaman K."/>
            <person name="Brown C.T."/>
            <person name="Hug L.A."/>
            <person name="Sharon I."/>
            <person name="Castelle C.J."/>
            <person name="Probst A.J."/>
            <person name="Thomas B.C."/>
            <person name="Singh A."/>
            <person name="Wilkins M.J."/>
            <person name="Karaoz U."/>
            <person name="Brodie E.L."/>
            <person name="Williams K.H."/>
            <person name="Hubbard S.S."/>
            <person name="Banfield J.F."/>
        </authorList>
    </citation>
    <scope>NUCLEOTIDE SEQUENCE [LARGE SCALE GENOMIC DNA]</scope>
</reference>
<dbReference type="PANTHER" id="PTHR38687">
    <property type="entry name" value="CELL DIVISION PROTEIN DEDD-RELATED"/>
    <property type="match status" value="1"/>
</dbReference>
<evidence type="ECO:0000313" key="4">
    <source>
        <dbReference type="EMBL" id="OGI44545.1"/>
    </source>
</evidence>
<evidence type="ECO:0000313" key="5">
    <source>
        <dbReference type="Proteomes" id="UP000179344"/>
    </source>
</evidence>
<keyword evidence="2" id="KW-0812">Transmembrane</keyword>
<name>A0A1F6THJ3_9PROT</name>
<dbReference type="GO" id="GO:0042834">
    <property type="term" value="F:peptidoglycan binding"/>
    <property type="evidence" value="ECO:0007669"/>
    <property type="project" value="InterPro"/>
</dbReference>